<evidence type="ECO:0000313" key="1">
    <source>
        <dbReference type="EMBL" id="GIY99219.1"/>
    </source>
</evidence>
<name>A0AAV4XWU5_CAEEX</name>
<keyword evidence="2" id="KW-1185">Reference proteome</keyword>
<gene>
    <name evidence="1" type="ORF">CEXT_233561</name>
</gene>
<dbReference type="EMBL" id="BPLR01018399">
    <property type="protein sequence ID" value="GIY99219.1"/>
    <property type="molecule type" value="Genomic_DNA"/>
</dbReference>
<reference evidence="1 2" key="1">
    <citation type="submission" date="2021-06" db="EMBL/GenBank/DDBJ databases">
        <title>Caerostris extrusa draft genome.</title>
        <authorList>
            <person name="Kono N."/>
            <person name="Arakawa K."/>
        </authorList>
    </citation>
    <scope>NUCLEOTIDE SEQUENCE [LARGE SCALE GENOMIC DNA]</scope>
</reference>
<accession>A0AAV4XWU5</accession>
<sequence length="39" mass="4541">LTTSCRFARAYRSRTNLITKGFTAGRWLMWSDSDRRSTA</sequence>
<protein>
    <submittedName>
        <fullName evidence="1">Uncharacterized protein</fullName>
    </submittedName>
</protein>
<dbReference type="AlphaFoldDB" id="A0AAV4XWU5"/>
<proteinExistence type="predicted"/>
<feature type="non-terminal residue" evidence="1">
    <location>
        <position position="1"/>
    </location>
</feature>
<comment type="caution">
    <text evidence="1">The sequence shown here is derived from an EMBL/GenBank/DDBJ whole genome shotgun (WGS) entry which is preliminary data.</text>
</comment>
<dbReference type="Proteomes" id="UP001054945">
    <property type="component" value="Unassembled WGS sequence"/>
</dbReference>
<organism evidence="1 2">
    <name type="scientific">Caerostris extrusa</name>
    <name type="common">Bark spider</name>
    <name type="synonym">Caerostris bankana</name>
    <dbReference type="NCBI Taxonomy" id="172846"/>
    <lineage>
        <taxon>Eukaryota</taxon>
        <taxon>Metazoa</taxon>
        <taxon>Ecdysozoa</taxon>
        <taxon>Arthropoda</taxon>
        <taxon>Chelicerata</taxon>
        <taxon>Arachnida</taxon>
        <taxon>Araneae</taxon>
        <taxon>Araneomorphae</taxon>
        <taxon>Entelegynae</taxon>
        <taxon>Araneoidea</taxon>
        <taxon>Araneidae</taxon>
        <taxon>Caerostris</taxon>
    </lineage>
</organism>
<evidence type="ECO:0000313" key="2">
    <source>
        <dbReference type="Proteomes" id="UP001054945"/>
    </source>
</evidence>